<comment type="function">
    <text evidence="1">Catalyzes the sodium-dependent transport of glutamate.</text>
</comment>
<feature type="transmembrane region" description="Helical" evidence="1">
    <location>
        <begin position="12"/>
        <end position="30"/>
    </location>
</feature>
<dbReference type="PANTHER" id="PTHR36178:SF1">
    <property type="entry name" value="SODIUM_GLUTAMATE SYMPORTER"/>
    <property type="match status" value="1"/>
</dbReference>
<keyword evidence="4" id="KW-1185">Reference proteome</keyword>
<accession>A0A1H9ZZ06</accession>
<keyword evidence="1" id="KW-0997">Cell inner membrane</keyword>
<name>A0A1H9ZZ06_9GAMM</name>
<dbReference type="GO" id="GO:0015813">
    <property type="term" value="P:L-glutamate transmembrane transport"/>
    <property type="evidence" value="ECO:0007669"/>
    <property type="project" value="UniProtKB-UniRule"/>
</dbReference>
<keyword evidence="1" id="KW-0812">Transmembrane</keyword>
<dbReference type="NCBIfam" id="TIGR00210">
    <property type="entry name" value="gltS"/>
    <property type="match status" value="1"/>
</dbReference>
<dbReference type="PANTHER" id="PTHR36178">
    <property type="entry name" value="SLR0625 PROTEIN"/>
    <property type="match status" value="1"/>
</dbReference>
<evidence type="ECO:0000313" key="4">
    <source>
        <dbReference type="Proteomes" id="UP000242642"/>
    </source>
</evidence>
<feature type="transmembrane region" description="Helical" evidence="1">
    <location>
        <begin position="375"/>
        <end position="406"/>
    </location>
</feature>
<keyword evidence="1" id="KW-1133">Transmembrane helix</keyword>
<dbReference type="AlphaFoldDB" id="A0A1H9ZZ06"/>
<feature type="transmembrane region" description="Helical" evidence="1">
    <location>
        <begin position="68"/>
        <end position="89"/>
    </location>
</feature>
<dbReference type="HAMAP" id="MF_02062">
    <property type="entry name" value="GltS"/>
    <property type="match status" value="1"/>
</dbReference>
<dbReference type="RefSeq" id="WP_093317890.1">
    <property type="nucleotide sequence ID" value="NZ_FOHV01000004.1"/>
</dbReference>
<dbReference type="Pfam" id="PF03616">
    <property type="entry name" value="Glt_symporter"/>
    <property type="match status" value="1"/>
</dbReference>
<keyword evidence="1" id="KW-0029">Amino-acid transport</keyword>
<evidence type="ECO:0000256" key="2">
    <source>
        <dbReference type="NCBIfam" id="TIGR00210"/>
    </source>
</evidence>
<gene>
    <name evidence="1" type="primary">gltS</name>
    <name evidence="3" type="ORF">SAMN02583745_00739</name>
</gene>
<feature type="transmembrane region" description="Helical" evidence="1">
    <location>
        <begin position="167"/>
        <end position="191"/>
    </location>
</feature>
<dbReference type="InterPro" id="IPR004445">
    <property type="entry name" value="GltS"/>
</dbReference>
<proteinExistence type="inferred from homology"/>
<dbReference type="GO" id="GO:0015501">
    <property type="term" value="F:glutamate:sodium symporter activity"/>
    <property type="evidence" value="ECO:0007669"/>
    <property type="project" value="UniProtKB-UniRule"/>
</dbReference>
<feature type="transmembrane region" description="Helical" evidence="1">
    <location>
        <begin position="283"/>
        <end position="302"/>
    </location>
</feature>
<dbReference type="Proteomes" id="UP000242642">
    <property type="component" value="Unassembled WGS sequence"/>
</dbReference>
<keyword evidence="1" id="KW-0769">Symport</keyword>
<comment type="similarity">
    <text evidence="1">Belongs to the glutamate:Na(+) symporter (ESS) (TC 2.A.27) family.</text>
</comment>
<comment type="subcellular location">
    <subcellularLocation>
        <location evidence="1">Cell inner membrane</location>
        <topology evidence="1">Multi-pass membrane protein</topology>
    </subcellularLocation>
</comment>
<protein>
    <recommendedName>
        <fullName evidence="1 2">Sodium/glutamate symporter</fullName>
    </recommendedName>
</protein>
<keyword evidence="1" id="KW-0406">Ion transport</keyword>
<evidence type="ECO:0000313" key="3">
    <source>
        <dbReference type="EMBL" id="SES86134.1"/>
    </source>
</evidence>
<dbReference type="GO" id="GO:0005886">
    <property type="term" value="C:plasma membrane"/>
    <property type="evidence" value="ECO:0007669"/>
    <property type="project" value="UniProtKB-SubCell"/>
</dbReference>
<organism evidence="3 4">
    <name type="scientific">Thorsellia anophelis DSM 18579</name>
    <dbReference type="NCBI Taxonomy" id="1123402"/>
    <lineage>
        <taxon>Bacteria</taxon>
        <taxon>Pseudomonadati</taxon>
        <taxon>Pseudomonadota</taxon>
        <taxon>Gammaproteobacteria</taxon>
        <taxon>Enterobacterales</taxon>
        <taxon>Thorselliaceae</taxon>
        <taxon>Thorsellia</taxon>
    </lineage>
</organism>
<dbReference type="OrthoDB" id="4921038at2"/>
<keyword evidence="1" id="KW-0915">Sodium</keyword>
<feature type="transmembrane region" description="Helical" evidence="1">
    <location>
        <begin position="255"/>
        <end position="276"/>
    </location>
</feature>
<reference evidence="4" key="1">
    <citation type="submission" date="2016-10" db="EMBL/GenBank/DDBJ databases">
        <authorList>
            <person name="Varghese N."/>
            <person name="Submissions S."/>
        </authorList>
    </citation>
    <scope>NUCLEOTIDE SEQUENCE [LARGE SCALE GENOMIC DNA]</scope>
    <source>
        <strain evidence="4">DSM 18579</strain>
    </source>
</reference>
<dbReference type="STRING" id="1123402.SAMN02583745_00739"/>
<sequence length="407" mass="43522">MPTEFSTITFDNYASLVAAGFVLIIGRKLVKNISFLNKYSIPEAVAGGLLAAFIITVIRKFAHYDIVFNVQSLQDTLMFMFFATVGLNADLRKLANGGDKLVIFVIAILGLLILQNILGISLASLLGLDPHIGLLAGSITLSGGHATANSWGNIFSSEFKITGATEIAVASATFGLVMGGLIGGPVARFLVTRTKTPEGVPDDKQQPLGFEKPQDPRPISTRSFTESIILIAICLSVGYYLSSAIGPYFKLPPFVTILFTGVLLSNLLALTGIYTVIEKSISILGNVSLSFFLAMALMRLRLWEIADLALPMLIILAAQGMLMAFYAIFVTFRVMGKNYDAAVLSAGHCGFGLGATPTAIANMQAVTKVYGPSHMAFFIVPMVGAFLIDILNALIIKLSIFAIALFS</sequence>
<keyword evidence="1" id="KW-0813">Transport</keyword>
<feature type="transmembrane region" description="Helical" evidence="1">
    <location>
        <begin position="308"/>
        <end position="329"/>
    </location>
</feature>
<feature type="transmembrane region" description="Helical" evidence="1">
    <location>
        <begin position="227"/>
        <end position="249"/>
    </location>
</feature>
<dbReference type="PRINTS" id="PR00173">
    <property type="entry name" value="EDTRNSPORT"/>
</dbReference>
<keyword evidence="1" id="KW-0472">Membrane</keyword>
<feature type="transmembrane region" description="Helical" evidence="1">
    <location>
        <begin position="101"/>
        <end position="126"/>
    </location>
</feature>
<evidence type="ECO:0000256" key="1">
    <source>
        <dbReference type="HAMAP-Rule" id="MF_02062"/>
    </source>
</evidence>
<dbReference type="EMBL" id="FOHV01000004">
    <property type="protein sequence ID" value="SES86134.1"/>
    <property type="molecule type" value="Genomic_DNA"/>
</dbReference>
<keyword evidence="1" id="KW-0739">Sodium transport</keyword>
<feature type="transmembrane region" description="Helical" evidence="1">
    <location>
        <begin position="341"/>
        <end position="363"/>
    </location>
</feature>
<keyword evidence="1" id="KW-1003">Cell membrane</keyword>
<feature type="transmembrane region" description="Helical" evidence="1">
    <location>
        <begin position="42"/>
        <end position="62"/>
    </location>
</feature>